<feature type="region of interest" description="Disordered" evidence="1">
    <location>
        <begin position="1"/>
        <end position="20"/>
    </location>
</feature>
<evidence type="ECO:0000313" key="4">
    <source>
        <dbReference type="Proteomes" id="UP000003806"/>
    </source>
</evidence>
<feature type="region of interest" description="Disordered" evidence="1">
    <location>
        <begin position="91"/>
        <end position="111"/>
    </location>
</feature>
<dbReference type="PANTHER" id="PTHR21180">
    <property type="entry name" value="ENDONUCLEASE/EXONUCLEASE/PHOSPHATASE FAMILY DOMAIN-CONTAINING PROTEIN 1"/>
    <property type="match status" value="1"/>
</dbReference>
<dbReference type="SUPFAM" id="SSF47781">
    <property type="entry name" value="RuvA domain 2-like"/>
    <property type="match status" value="1"/>
</dbReference>
<dbReference type="GO" id="GO:0015628">
    <property type="term" value="P:protein secretion by the type II secretion system"/>
    <property type="evidence" value="ECO:0007669"/>
    <property type="project" value="TreeGrafter"/>
</dbReference>
<protein>
    <submittedName>
        <fullName evidence="3">DNA uptake protein</fullName>
    </submittedName>
</protein>
<dbReference type="GO" id="GO:0003677">
    <property type="term" value="F:DNA binding"/>
    <property type="evidence" value="ECO:0007669"/>
    <property type="project" value="InterPro"/>
</dbReference>
<feature type="domain" description="Helix-hairpin-helix DNA-binding motif class 1" evidence="2">
    <location>
        <begin position="127"/>
        <end position="146"/>
    </location>
</feature>
<dbReference type="InterPro" id="IPR010994">
    <property type="entry name" value="RuvA_2-like"/>
</dbReference>
<sequence>MTRYTGRWPKGQPTATAGPVLLDPLPLVGSETPAPEAGGFAYLTGEVRKEGVYPFLAGARWGDIVDAAGGLTPDADRTAVNLAAKAVDGGHLHVPKSGGGSSTGLPGSALTSDSGSKLVNVNQAGESDLVRLPGIGPVLARRIVEWRQKRGPFRQPKDLLQVNGIGAAKLAKLQPFLSF</sequence>
<dbReference type="STRING" id="885272.JonanDRAFT_0807"/>
<dbReference type="EMBL" id="CM001376">
    <property type="protein sequence ID" value="EHM13185.1"/>
    <property type="molecule type" value="Genomic_DNA"/>
</dbReference>
<dbReference type="AlphaFoldDB" id="H0UKH6"/>
<dbReference type="Pfam" id="PF12836">
    <property type="entry name" value="HHH_3"/>
    <property type="match status" value="1"/>
</dbReference>
<dbReference type="InterPro" id="IPR019554">
    <property type="entry name" value="Soluble_ligand-bd"/>
</dbReference>
<dbReference type="Gene3D" id="1.10.150.320">
    <property type="entry name" value="Photosystem II 12 kDa extrinsic protein"/>
    <property type="match status" value="1"/>
</dbReference>
<dbReference type="Pfam" id="PF10531">
    <property type="entry name" value="SLBB"/>
    <property type="match status" value="1"/>
</dbReference>
<evidence type="ECO:0000313" key="3">
    <source>
        <dbReference type="EMBL" id="EHM13185.1"/>
    </source>
</evidence>
<dbReference type="PANTHER" id="PTHR21180:SF32">
    <property type="entry name" value="ENDONUCLEASE_EXONUCLEASE_PHOSPHATASE FAMILY DOMAIN-CONTAINING PROTEIN 1"/>
    <property type="match status" value="1"/>
</dbReference>
<reference evidence="3 4" key="1">
    <citation type="submission" date="2011-11" db="EMBL/GenBank/DDBJ databases">
        <title>The Noncontiguous Finished genome of Jonquetella anthropi DSM 22815.</title>
        <authorList>
            <consortium name="US DOE Joint Genome Institute (JGI-PGF)"/>
            <person name="Lucas S."/>
            <person name="Copeland A."/>
            <person name="Lapidus A."/>
            <person name="Glavina del Rio T."/>
            <person name="Dalin E."/>
            <person name="Tice H."/>
            <person name="Bruce D."/>
            <person name="Goodwin L."/>
            <person name="Pitluck S."/>
            <person name="Peters L."/>
            <person name="Mikhailova N."/>
            <person name="Held B."/>
            <person name="Kyrpides N."/>
            <person name="Mavromatis K."/>
            <person name="Ivanova N."/>
            <person name="Markowitz V."/>
            <person name="Cheng J.-F."/>
            <person name="Hugenholtz P."/>
            <person name="Woyke T."/>
            <person name="Wu D."/>
            <person name="Gronow S."/>
            <person name="Wellnitz S."/>
            <person name="Brambilla E."/>
            <person name="Klenk H.-P."/>
            <person name="Eisen J.A."/>
        </authorList>
    </citation>
    <scope>NUCLEOTIDE SEQUENCE [LARGE SCALE GENOMIC DNA]</scope>
    <source>
        <strain evidence="3 4">DSM 22815</strain>
    </source>
</reference>
<dbReference type="GO" id="GO:0015627">
    <property type="term" value="C:type II protein secretion system complex"/>
    <property type="evidence" value="ECO:0007669"/>
    <property type="project" value="TreeGrafter"/>
</dbReference>
<evidence type="ECO:0000256" key="1">
    <source>
        <dbReference type="SAM" id="MobiDB-lite"/>
    </source>
</evidence>
<proteinExistence type="predicted"/>
<dbReference type="GO" id="GO:0006281">
    <property type="term" value="P:DNA repair"/>
    <property type="evidence" value="ECO:0007669"/>
    <property type="project" value="InterPro"/>
</dbReference>
<evidence type="ECO:0000259" key="2">
    <source>
        <dbReference type="SMART" id="SM00278"/>
    </source>
</evidence>
<organism evidence="3 4">
    <name type="scientific">Jonquetella anthropi DSM 22815</name>
    <dbReference type="NCBI Taxonomy" id="885272"/>
    <lineage>
        <taxon>Bacteria</taxon>
        <taxon>Thermotogati</taxon>
        <taxon>Synergistota</taxon>
        <taxon>Synergistia</taxon>
        <taxon>Synergistales</taxon>
        <taxon>Dethiosulfovibrionaceae</taxon>
        <taxon>Jonquetella</taxon>
    </lineage>
</organism>
<accession>H0UKH6</accession>
<dbReference type="HOGENOM" id="CLU_052011_0_1_0"/>
<dbReference type="InterPro" id="IPR003583">
    <property type="entry name" value="Hlx-hairpin-Hlx_DNA-bd_motif"/>
</dbReference>
<keyword evidence="4" id="KW-1185">Reference proteome</keyword>
<dbReference type="SMART" id="SM00278">
    <property type="entry name" value="HhH1"/>
    <property type="match status" value="2"/>
</dbReference>
<dbReference type="InterPro" id="IPR051675">
    <property type="entry name" value="Endo/Exo/Phosphatase_dom_1"/>
</dbReference>
<dbReference type="eggNOG" id="COG1555">
    <property type="taxonomic scope" value="Bacteria"/>
</dbReference>
<feature type="domain" description="Helix-hairpin-helix DNA-binding motif class 1" evidence="2">
    <location>
        <begin position="157"/>
        <end position="176"/>
    </location>
</feature>
<gene>
    <name evidence="3" type="ORF">JonanDRAFT_0807</name>
</gene>
<dbReference type="Proteomes" id="UP000003806">
    <property type="component" value="Chromosome"/>
</dbReference>
<name>H0UKH6_9BACT</name>